<dbReference type="InterPro" id="IPR036390">
    <property type="entry name" value="WH_DNA-bd_sf"/>
</dbReference>
<evidence type="ECO:0000313" key="6">
    <source>
        <dbReference type="EMBL" id="TXH78162.1"/>
    </source>
</evidence>
<dbReference type="InterPro" id="IPR000835">
    <property type="entry name" value="HTH_MarR-typ"/>
</dbReference>
<dbReference type="HOGENOM" id="CLU_083287_4_1_4"/>
<dbReference type="Proteomes" id="UP000321192">
    <property type="component" value="Unassembled WGS sequence"/>
</dbReference>
<dbReference type="InterPro" id="IPR039422">
    <property type="entry name" value="MarR/SlyA-like"/>
</dbReference>
<reference evidence="6 8" key="3">
    <citation type="submission" date="2018-09" db="EMBL/GenBank/DDBJ databases">
        <title>Metagenome Assembled Genomes from an Advanced Water Purification Facility.</title>
        <authorList>
            <person name="Stamps B.W."/>
            <person name="Spear J.R."/>
        </authorList>
    </citation>
    <scope>NUCLEOTIDE SEQUENCE [LARGE SCALE GENOMIC DNA]</scope>
    <source>
        <strain evidence="6">Bin_27_1</strain>
    </source>
</reference>
<dbReference type="KEGG" id="tmz:Tmz1t_0223"/>
<reference evidence="7" key="1">
    <citation type="submission" date="2009-05" db="EMBL/GenBank/DDBJ databases">
        <title>Complete sequence of chromosome of Thauera sp. MZ1T.</title>
        <authorList>
            <consortium name="US DOE Joint Genome Institute"/>
            <person name="Lucas S."/>
            <person name="Copeland A."/>
            <person name="Lapidus A."/>
            <person name="Glavina del Rio T."/>
            <person name="Dalin E."/>
            <person name="Tice H."/>
            <person name="Bruce D."/>
            <person name="Goodwin L."/>
            <person name="Pitluck S."/>
            <person name="Sims D."/>
            <person name="Brettin T."/>
            <person name="Detter J.C."/>
            <person name="Han C."/>
            <person name="Larimer F."/>
            <person name="Land M."/>
            <person name="Hauser L."/>
            <person name="Kyrpides N."/>
            <person name="Mikhailova N."/>
            <person name="Sayler G.S."/>
        </authorList>
    </citation>
    <scope>NUCLEOTIDE SEQUENCE [LARGE SCALE GENOMIC DNA]</scope>
    <source>
        <strain evidence="7">MZ1T</strain>
    </source>
</reference>
<keyword evidence="1" id="KW-0805">Transcription regulation</keyword>
<dbReference type="InterPro" id="IPR036388">
    <property type="entry name" value="WH-like_DNA-bd_sf"/>
</dbReference>
<evidence type="ECO:0000256" key="2">
    <source>
        <dbReference type="ARBA" id="ARBA00023125"/>
    </source>
</evidence>
<organism evidence="5 7">
    <name type="scientific">Thauera aminoaromatica</name>
    <dbReference type="NCBI Taxonomy" id="164330"/>
    <lineage>
        <taxon>Bacteria</taxon>
        <taxon>Pseudomonadati</taxon>
        <taxon>Pseudomonadota</taxon>
        <taxon>Betaproteobacteria</taxon>
        <taxon>Rhodocyclales</taxon>
        <taxon>Zoogloeaceae</taxon>
        <taxon>Thauera</taxon>
    </lineage>
</organism>
<feature type="domain" description="HTH marR-type" evidence="4">
    <location>
        <begin position="20"/>
        <end position="153"/>
    </location>
</feature>
<evidence type="ECO:0000259" key="4">
    <source>
        <dbReference type="PROSITE" id="PS50995"/>
    </source>
</evidence>
<dbReference type="EMBL" id="SSFD01000399">
    <property type="protein sequence ID" value="TXH78162.1"/>
    <property type="molecule type" value="Genomic_DNA"/>
</dbReference>
<dbReference type="GO" id="GO:0006950">
    <property type="term" value="P:response to stress"/>
    <property type="evidence" value="ECO:0007669"/>
    <property type="project" value="TreeGrafter"/>
</dbReference>
<keyword evidence="2" id="KW-0238">DNA-binding</keyword>
<proteinExistence type="predicted"/>
<dbReference type="SUPFAM" id="SSF46785">
    <property type="entry name" value="Winged helix' DNA-binding domain"/>
    <property type="match status" value="1"/>
</dbReference>
<evidence type="ECO:0000256" key="1">
    <source>
        <dbReference type="ARBA" id="ARBA00023015"/>
    </source>
</evidence>
<dbReference type="AlphaFoldDB" id="C4ZMH4"/>
<dbReference type="InterPro" id="IPR023187">
    <property type="entry name" value="Tscrpt_reg_MarR-type_CS"/>
</dbReference>
<accession>C4ZMH4</accession>
<dbReference type="GO" id="GO:0003677">
    <property type="term" value="F:DNA binding"/>
    <property type="evidence" value="ECO:0007669"/>
    <property type="project" value="UniProtKB-KW"/>
</dbReference>
<dbReference type="EMBL" id="CP001281">
    <property type="protein sequence ID" value="ACK53018.1"/>
    <property type="molecule type" value="Genomic_DNA"/>
</dbReference>
<dbReference type="STRING" id="85643.Tmz1t_0223"/>
<reference evidence="5 7" key="2">
    <citation type="journal article" date="2012" name="Stand. Genomic Sci.">
        <title>Complete genome sequence of Thauera aminoaromatica strain MZ1T.</title>
        <authorList>
            <person name="Jiang K."/>
            <person name="Sanseverino J."/>
            <person name="Chauhan A."/>
            <person name="Lucas S."/>
            <person name="Copeland A."/>
            <person name="Lapidus A."/>
            <person name="Del Rio T.G."/>
            <person name="Dalin E."/>
            <person name="Tice H."/>
            <person name="Bruce D."/>
            <person name="Goodwin L."/>
            <person name="Pitluck S."/>
            <person name="Sims D."/>
            <person name="Brettin T."/>
            <person name="Detter J.C."/>
            <person name="Han C."/>
            <person name="Chang Y.J."/>
            <person name="Larimer F."/>
            <person name="Land M."/>
            <person name="Hauser L."/>
            <person name="Kyrpides N.C."/>
            <person name="Mikhailova N."/>
            <person name="Moser S."/>
            <person name="Jegier P."/>
            <person name="Close D."/>
            <person name="Debruyn J.M."/>
            <person name="Wang Y."/>
            <person name="Layton A.C."/>
            <person name="Allen M.S."/>
            <person name="Sayler G.S."/>
        </authorList>
    </citation>
    <scope>NUCLEOTIDE SEQUENCE [LARGE SCALE GENOMIC DNA]</scope>
    <source>
        <strain evidence="5 7">MZ1T</strain>
    </source>
</reference>
<dbReference type="PANTHER" id="PTHR33164">
    <property type="entry name" value="TRANSCRIPTIONAL REGULATOR, MARR FAMILY"/>
    <property type="match status" value="1"/>
</dbReference>
<name>C4ZMH4_THASP</name>
<dbReference type="GO" id="GO:0003700">
    <property type="term" value="F:DNA-binding transcription factor activity"/>
    <property type="evidence" value="ECO:0007669"/>
    <property type="project" value="InterPro"/>
</dbReference>
<keyword evidence="7" id="KW-1185">Reference proteome</keyword>
<dbReference type="Gene3D" id="1.10.10.10">
    <property type="entry name" value="Winged helix-like DNA-binding domain superfamily/Winged helix DNA-binding domain"/>
    <property type="match status" value="1"/>
</dbReference>
<dbReference type="SMART" id="SM00347">
    <property type="entry name" value="HTH_MARR"/>
    <property type="match status" value="1"/>
</dbReference>
<evidence type="ECO:0000313" key="5">
    <source>
        <dbReference type="EMBL" id="ACK53018.1"/>
    </source>
</evidence>
<protein>
    <submittedName>
        <fullName evidence="6">MarR family transcriptional regulator</fullName>
    </submittedName>
    <submittedName>
        <fullName evidence="5">Transcriptional regulator, MarR family</fullName>
    </submittedName>
</protein>
<evidence type="ECO:0000313" key="7">
    <source>
        <dbReference type="Proteomes" id="UP000002186"/>
    </source>
</evidence>
<dbReference type="PRINTS" id="PR00598">
    <property type="entry name" value="HTHMARR"/>
</dbReference>
<keyword evidence="3" id="KW-0804">Transcription</keyword>
<dbReference type="OrthoDB" id="117723at2"/>
<dbReference type="Proteomes" id="UP000002186">
    <property type="component" value="Chromosome"/>
</dbReference>
<dbReference type="Pfam" id="PF12802">
    <property type="entry name" value="MarR_2"/>
    <property type="match status" value="1"/>
</dbReference>
<dbReference type="PROSITE" id="PS01117">
    <property type="entry name" value="HTH_MARR_1"/>
    <property type="match status" value="1"/>
</dbReference>
<accession>A0A5C7S4I9</accession>
<gene>
    <name evidence="5" type="ordered locus">Tmz1t_0223</name>
    <name evidence="6" type="ORF">E6Q80_23345</name>
</gene>
<evidence type="ECO:0000256" key="3">
    <source>
        <dbReference type="ARBA" id="ARBA00023163"/>
    </source>
</evidence>
<sequence length="169" mass="18278">MPPDDPNPGKPAVVSHGPMADELGFHLRCAQLAAFKHFAHAVGAVEGITPGLYGMLQAIDNNPGLSQSALAVAMDVDRSSIVKVVDRLEGKGLIVRDASPTDRRRYRLHMTATGARALRRIQDAVIRQDRVFSARLDDTERATLIALLTRLYRPDSETPTARAGIGAES</sequence>
<evidence type="ECO:0000313" key="8">
    <source>
        <dbReference type="Proteomes" id="UP000321192"/>
    </source>
</evidence>
<dbReference type="eggNOG" id="COG1846">
    <property type="taxonomic scope" value="Bacteria"/>
</dbReference>
<dbReference type="PROSITE" id="PS50995">
    <property type="entry name" value="HTH_MARR_2"/>
    <property type="match status" value="1"/>
</dbReference>
<dbReference type="PANTHER" id="PTHR33164:SF95">
    <property type="entry name" value="TRANSCRIPTIONAL REGULATOR"/>
    <property type="match status" value="1"/>
</dbReference>